<dbReference type="EMBL" id="KV700123">
    <property type="protein sequence ID" value="OCF34923.1"/>
    <property type="molecule type" value="Genomic_DNA"/>
</dbReference>
<reference evidence="2 3" key="1">
    <citation type="submission" date="2013-07" db="EMBL/GenBank/DDBJ databases">
        <title>The Genome Sequence of Cryptococcus heveanensis BCC8398.</title>
        <authorList>
            <consortium name="The Broad Institute Genome Sequencing Platform"/>
            <person name="Cuomo C."/>
            <person name="Litvintseva A."/>
            <person name="Chen Y."/>
            <person name="Heitman J."/>
            <person name="Sun S."/>
            <person name="Springer D."/>
            <person name="Dromer F."/>
            <person name="Young S.K."/>
            <person name="Zeng Q."/>
            <person name="Gargeya S."/>
            <person name="Fitzgerald M."/>
            <person name="Abouelleil A."/>
            <person name="Alvarado L."/>
            <person name="Berlin A.M."/>
            <person name="Chapman S.B."/>
            <person name="Dewar J."/>
            <person name="Goldberg J."/>
            <person name="Griggs A."/>
            <person name="Gujja S."/>
            <person name="Hansen M."/>
            <person name="Howarth C."/>
            <person name="Imamovic A."/>
            <person name="Larimer J."/>
            <person name="McCowan C."/>
            <person name="Murphy C."/>
            <person name="Pearson M."/>
            <person name="Priest M."/>
            <person name="Roberts A."/>
            <person name="Saif S."/>
            <person name="Shea T."/>
            <person name="Sykes S."/>
            <person name="Wortman J."/>
            <person name="Nusbaum C."/>
            <person name="Birren B."/>
        </authorList>
    </citation>
    <scope>NUCLEOTIDE SEQUENCE [LARGE SCALE GENOMIC DNA]</scope>
    <source>
        <strain evidence="2 3">BCC8398</strain>
    </source>
</reference>
<feature type="coiled-coil region" evidence="1">
    <location>
        <begin position="335"/>
        <end position="362"/>
    </location>
</feature>
<dbReference type="InterPro" id="IPR022235">
    <property type="entry name" value="DUF3760"/>
</dbReference>
<dbReference type="Proteomes" id="UP000092666">
    <property type="component" value="Unassembled WGS sequence"/>
</dbReference>
<accession>A0A1B9GV71</accession>
<dbReference type="AlphaFoldDB" id="A0A1B9GV71"/>
<proteinExistence type="predicted"/>
<sequence>MSSPISSISEEDSTPTPEYIKQWQEWSTSFNPSTLQPLHPVKDLIFDILEDEENMVYTLIRVSKELYIRIIPWLYSDMTLDSQTIDCLKYGLLRPIELTTKKKKPKKHDRHRYRLGERMRAALRHVQKLDIVDCKAAEKLIGLCARYDEDVAEHCKLGSQVPAIFPNLEHLSLGFRLIGDFATAHALANRSIVHALIPPLLLGLPEAIARHMKATSICLSWPPDWDRPELLYDPDCPFDRFEPTLALAVRELLFSLNEYASFQTSRIHIDSPSLSEALLLDFDAQHKFLAQVEYEIIGDPVPQPEFMLAEVYRHHTVFDTMSQSASGPTYLVPDMEGLEEAIEELREVFDEIKRSVIVLNEDNRCPCDMWE</sequence>
<organism evidence="2 3">
    <name type="scientific">Kwoniella heveanensis BCC8398</name>
    <dbReference type="NCBI Taxonomy" id="1296120"/>
    <lineage>
        <taxon>Eukaryota</taxon>
        <taxon>Fungi</taxon>
        <taxon>Dikarya</taxon>
        <taxon>Basidiomycota</taxon>
        <taxon>Agaricomycotina</taxon>
        <taxon>Tremellomycetes</taxon>
        <taxon>Tremellales</taxon>
        <taxon>Cryptococcaceae</taxon>
        <taxon>Kwoniella</taxon>
    </lineage>
</organism>
<dbReference type="Pfam" id="PF12586">
    <property type="entry name" value="DUF3760"/>
    <property type="match status" value="1"/>
</dbReference>
<name>A0A1B9GV71_9TREE</name>
<evidence type="ECO:0000256" key="1">
    <source>
        <dbReference type="SAM" id="Coils"/>
    </source>
</evidence>
<protein>
    <submittedName>
        <fullName evidence="2">Uncharacterized protein</fullName>
    </submittedName>
</protein>
<gene>
    <name evidence="2" type="ORF">I316_03470</name>
</gene>
<evidence type="ECO:0000313" key="3">
    <source>
        <dbReference type="Proteomes" id="UP000092666"/>
    </source>
</evidence>
<dbReference type="OrthoDB" id="2567426at2759"/>
<reference evidence="3" key="2">
    <citation type="submission" date="2013-12" db="EMBL/GenBank/DDBJ databases">
        <title>Evolution of pathogenesis and genome organization in the Tremellales.</title>
        <authorList>
            <person name="Cuomo C."/>
            <person name="Litvintseva A."/>
            <person name="Heitman J."/>
            <person name="Chen Y."/>
            <person name="Sun S."/>
            <person name="Springer D."/>
            <person name="Dromer F."/>
            <person name="Young S."/>
            <person name="Zeng Q."/>
            <person name="Chapman S."/>
            <person name="Gujja S."/>
            <person name="Saif S."/>
            <person name="Birren B."/>
        </authorList>
    </citation>
    <scope>NUCLEOTIDE SEQUENCE [LARGE SCALE GENOMIC DNA]</scope>
    <source>
        <strain evidence="3">BCC8398</strain>
    </source>
</reference>
<keyword evidence="3" id="KW-1185">Reference proteome</keyword>
<keyword evidence="1" id="KW-0175">Coiled coil</keyword>
<evidence type="ECO:0000313" key="2">
    <source>
        <dbReference type="EMBL" id="OCF34923.1"/>
    </source>
</evidence>